<proteinExistence type="predicted"/>
<reference evidence="1" key="1">
    <citation type="journal article" date="2016" name="Ticks Tick Borne Dis.">
        <title>De novo assembly and annotation of the salivary gland transcriptome of Rhipicephalus appendiculatus male and female ticks during blood feeding.</title>
        <authorList>
            <person name="de Castro M.H."/>
            <person name="de Klerk D."/>
            <person name="Pienaar R."/>
            <person name="Latif A.A."/>
            <person name="Rees D.J."/>
            <person name="Mans B.J."/>
        </authorList>
    </citation>
    <scope>NUCLEOTIDE SEQUENCE</scope>
    <source>
        <tissue evidence="1">Salivary glands</tissue>
    </source>
</reference>
<evidence type="ECO:0000313" key="1">
    <source>
        <dbReference type="EMBL" id="JAP76167.1"/>
    </source>
</evidence>
<accession>A0A131YBA2</accession>
<protein>
    <submittedName>
        <fullName evidence="1">Uncharacterized protein</fullName>
    </submittedName>
</protein>
<organism evidence="1">
    <name type="scientific">Rhipicephalus appendiculatus</name>
    <name type="common">Brown ear tick</name>
    <dbReference type="NCBI Taxonomy" id="34631"/>
    <lineage>
        <taxon>Eukaryota</taxon>
        <taxon>Metazoa</taxon>
        <taxon>Ecdysozoa</taxon>
        <taxon>Arthropoda</taxon>
        <taxon>Chelicerata</taxon>
        <taxon>Arachnida</taxon>
        <taxon>Acari</taxon>
        <taxon>Parasitiformes</taxon>
        <taxon>Ixodida</taxon>
        <taxon>Ixodoidea</taxon>
        <taxon>Ixodidae</taxon>
        <taxon>Rhipicephalinae</taxon>
        <taxon>Rhipicephalus</taxon>
        <taxon>Rhipicephalus</taxon>
    </lineage>
</organism>
<sequence length="92" mass="10688">MCCTSILRLWCLGKVRIVAKFYLTNARYRAHVWCWSWGDWVLVKWRQCYLRSLYVFTCASILTNVSEGKGCVAIHPTAFVVECVYGLQLCTK</sequence>
<name>A0A131YBA2_RHIAP</name>
<dbReference type="AlphaFoldDB" id="A0A131YBA2"/>
<dbReference type="EMBL" id="GEDV01012390">
    <property type="protein sequence ID" value="JAP76167.1"/>
    <property type="molecule type" value="Transcribed_RNA"/>
</dbReference>